<protein>
    <submittedName>
        <fullName evidence="2">Uncharacterized protein</fullName>
    </submittedName>
</protein>
<reference evidence="2" key="1">
    <citation type="submission" date="2021-01" db="EMBL/GenBank/DDBJ databases">
        <title>Adiantum capillus-veneris genome.</title>
        <authorList>
            <person name="Fang Y."/>
            <person name="Liao Q."/>
        </authorList>
    </citation>
    <scope>NUCLEOTIDE SEQUENCE</scope>
    <source>
        <strain evidence="2">H3</strain>
        <tissue evidence="2">Leaf</tissue>
    </source>
</reference>
<gene>
    <name evidence="2" type="ORF">GOP47_0025518</name>
</gene>
<dbReference type="Proteomes" id="UP000886520">
    <property type="component" value="Chromosome 25"/>
</dbReference>
<evidence type="ECO:0000256" key="1">
    <source>
        <dbReference type="SAM" id="MobiDB-lite"/>
    </source>
</evidence>
<evidence type="ECO:0000313" key="2">
    <source>
        <dbReference type="EMBL" id="KAI5059199.1"/>
    </source>
</evidence>
<sequence>MLKLLGADENFRQSFGMPLGDHFYIPWLAKEVWMDQVLEDARRLLQQVVDSTHGVHKNEMNVATPPSKHVDLKNSFRRLVYSMYTSTIFKENNDSGGVFLLTDWEQDGGRVQSSQRIKEDQERQEQGKNRGGRPPSSKGGISINDTRKLGSSHTQKNVGKGALIHGPLARVHCKKLQGWFCGDARVVGLGEREKIRNGKPSAWSVDLPTGGLVQGFHGIPTWNELTHDHVKFSLVVASTVMDDMGWALVICPSTALSLNGHTQKMNVFYALAFHKVGINPSFDHESAQKVGRVLQQDLSMEIMIHYLPSSARTTRNGKSGGWRGMLERSVAHMLLYVEALCSKIGTCLEFGGGTWSLVKAAMHTFHGCLVMESDLEICEGYLSPFVQEYYGALQVAELGDNDDSIDDVGNDLVVNDVPSDYELPCYVEAMARHMATTYSYDQSLVCKRRRRSCIFIDNHTDLE</sequence>
<keyword evidence="3" id="KW-1185">Reference proteome</keyword>
<proteinExistence type="predicted"/>
<feature type="compositionally biased region" description="Basic and acidic residues" evidence="1">
    <location>
        <begin position="116"/>
        <end position="128"/>
    </location>
</feature>
<dbReference type="AlphaFoldDB" id="A0A9D4Z319"/>
<feature type="region of interest" description="Disordered" evidence="1">
    <location>
        <begin position="110"/>
        <end position="157"/>
    </location>
</feature>
<accession>A0A9D4Z319</accession>
<dbReference type="EMBL" id="JABFUD020000025">
    <property type="protein sequence ID" value="KAI5059199.1"/>
    <property type="molecule type" value="Genomic_DNA"/>
</dbReference>
<name>A0A9D4Z319_ADICA</name>
<evidence type="ECO:0000313" key="3">
    <source>
        <dbReference type="Proteomes" id="UP000886520"/>
    </source>
</evidence>
<comment type="caution">
    <text evidence="2">The sequence shown here is derived from an EMBL/GenBank/DDBJ whole genome shotgun (WGS) entry which is preliminary data.</text>
</comment>
<organism evidence="2 3">
    <name type="scientific">Adiantum capillus-veneris</name>
    <name type="common">Maidenhair fern</name>
    <dbReference type="NCBI Taxonomy" id="13818"/>
    <lineage>
        <taxon>Eukaryota</taxon>
        <taxon>Viridiplantae</taxon>
        <taxon>Streptophyta</taxon>
        <taxon>Embryophyta</taxon>
        <taxon>Tracheophyta</taxon>
        <taxon>Polypodiopsida</taxon>
        <taxon>Polypodiidae</taxon>
        <taxon>Polypodiales</taxon>
        <taxon>Pteridineae</taxon>
        <taxon>Pteridaceae</taxon>
        <taxon>Vittarioideae</taxon>
        <taxon>Adiantum</taxon>
    </lineage>
</organism>